<feature type="region of interest" description="Disordered" evidence="8">
    <location>
        <begin position="482"/>
        <end position="511"/>
    </location>
</feature>
<dbReference type="SUPFAM" id="SSF103473">
    <property type="entry name" value="MFS general substrate transporter"/>
    <property type="match status" value="1"/>
</dbReference>
<dbReference type="GO" id="GO:0005886">
    <property type="term" value="C:plasma membrane"/>
    <property type="evidence" value="ECO:0007669"/>
    <property type="project" value="UniProtKB-SubCell"/>
</dbReference>
<evidence type="ECO:0000256" key="1">
    <source>
        <dbReference type="ARBA" id="ARBA00004651"/>
    </source>
</evidence>
<comment type="caution">
    <text evidence="11">The sequence shown here is derived from an EMBL/GenBank/DDBJ whole genome shotgun (WGS) entry which is preliminary data.</text>
</comment>
<dbReference type="Gene3D" id="1.20.1720.10">
    <property type="entry name" value="Multidrug resistance protein D"/>
    <property type="match status" value="1"/>
</dbReference>
<dbReference type="EMBL" id="JAAKZZ010000916">
    <property type="protein sequence ID" value="NGO73812.1"/>
    <property type="molecule type" value="Genomic_DNA"/>
</dbReference>
<dbReference type="PROSITE" id="PS50850">
    <property type="entry name" value="MFS"/>
    <property type="match status" value="1"/>
</dbReference>
<proteinExistence type="predicted"/>
<dbReference type="Pfam" id="PF07690">
    <property type="entry name" value="MFS_1"/>
    <property type="match status" value="1"/>
</dbReference>
<protein>
    <submittedName>
        <fullName evidence="11">MFS transporter</fullName>
    </submittedName>
</protein>
<evidence type="ECO:0000256" key="4">
    <source>
        <dbReference type="ARBA" id="ARBA00022692"/>
    </source>
</evidence>
<dbReference type="InterPro" id="IPR036259">
    <property type="entry name" value="MFS_trans_sf"/>
</dbReference>
<feature type="non-terminal residue" evidence="11">
    <location>
        <position position="511"/>
    </location>
</feature>
<dbReference type="GO" id="GO:0046677">
    <property type="term" value="P:response to antibiotic"/>
    <property type="evidence" value="ECO:0007669"/>
    <property type="project" value="UniProtKB-KW"/>
</dbReference>
<feature type="domain" description="Major facilitator superfamily (MFS) profile" evidence="10">
    <location>
        <begin position="22"/>
        <end position="484"/>
    </location>
</feature>
<evidence type="ECO:0000256" key="3">
    <source>
        <dbReference type="ARBA" id="ARBA00022475"/>
    </source>
</evidence>
<dbReference type="RefSeq" id="WP_165303409.1">
    <property type="nucleotide sequence ID" value="NZ_JAAKZZ010000916.1"/>
</dbReference>
<keyword evidence="2" id="KW-0813">Transport</keyword>
<feature type="transmembrane region" description="Helical" evidence="9">
    <location>
        <begin position="278"/>
        <end position="302"/>
    </location>
</feature>
<evidence type="ECO:0000256" key="9">
    <source>
        <dbReference type="SAM" id="Phobius"/>
    </source>
</evidence>
<gene>
    <name evidence="11" type="ORF">G5C65_36960</name>
</gene>
<evidence type="ECO:0000256" key="7">
    <source>
        <dbReference type="ARBA" id="ARBA00023251"/>
    </source>
</evidence>
<feature type="transmembrane region" description="Helical" evidence="9">
    <location>
        <begin position="342"/>
        <end position="364"/>
    </location>
</feature>
<keyword evidence="4 9" id="KW-0812">Transmembrane</keyword>
<feature type="transmembrane region" description="Helical" evidence="9">
    <location>
        <begin position="209"/>
        <end position="229"/>
    </location>
</feature>
<keyword evidence="5 9" id="KW-1133">Transmembrane helix</keyword>
<keyword evidence="3" id="KW-1003">Cell membrane</keyword>
<dbReference type="InterPro" id="IPR011701">
    <property type="entry name" value="MFS"/>
</dbReference>
<feature type="transmembrane region" description="Helical" evidence="9">
    <location>
        <begin position="235"/>
        <end position="258"/>
    </location>
</feature>
<feature type="transmembrane region" description="Helical" evidence="9">
    <location>
        <begin position="148"/>
        <end position="169"/>
    </location>
</feature>
<dbReference type="Gene3D" id="1.20.1250.20">
    <property type="entry name" value="MFS general substrate transporter like domains"/>
    <property type="match status" value="1"/>
</dbReference>
<name>A0A6G4X9H4_9ACTN</name>
<dbReference type="PANTHER" id="PTHR42718">
    <property type="entry name" value="MAJOR FACILITATOR SUPERFAMILY MULTIDRUG TRANSPORTER MFSC"/>
    <property type="match status" value="1"/>
</dbReference>
<dbReference type="Proteomes" id="UP000477722">
    <property type="component" value="Unassembled WGS sequence"/>
</dbReference>
<comment type="subcellular location">
    <subcellularLocation>
        <location evidence="1">Cell membrane</location>
        <topology evidence="1">Multi-pass membrane protein</topology>
    </subcellularLocation>
</comment>
<feature type="transmembrane region" description="Helical" evidence="9">
    <location>
        <begin position="308"/>
        <end position="330"/>
    </location>
</feature>
<evidence type="ECO:0000256" key="2">
    <source>
        <dbReference type="ARBA" id="ARBA00022448"/>
    </source>
</evidence>
<evidence type="ECO:0000256" key="6">
    <source>
        <dbReference type="ARBA" id="ARBA00023136"/>
    </source>
</evidence>
<evidence type="ECO:0000256" key="5">
    <source>
        <dbReference type="ARBA" id="ARBA00022989"/>
    </source>
</evidence>
<feature type="transmembrane region" description="Helical" evidence="9">
    <location>
        <begin position="89"/>
        <end position="110"/>
    </location>
</feature>
<feature type="transmembrane region" description="Helical" evidence="9">
    <location>
        <begin position="21"/>
        <end position="45"/>
    </location>
</feature>
<sequence length="511" mass="50826">MTDPFAAPPPSARGAAVRERWLLLVVALVQFLVALDMSVVNVALPDIRASLDFSASGLTWVVNAYALTFGGLLMLGGRTGDVAGRRRTLLAGLALFGLASVGGGCAQSAGHLIAARAAQGVGAAVLTPVALALITVRFPAGPARVRALALWGASAAVGGAVGVLAGGVLTQTAGWRAVLFVNVPFVALGLLAAVRGVPADERHAATPRLDIAGALLATAGTSTLVLGVVRTEQHAWGSATTLLTLALAAALLAGFALVERRTADPLLRLGLLRRRPVIAANLIVLLLFSGQFAAFYFVSLYLQQVLGYGPAATGLSFLPFTAGIVAGSAFATRTAERLGPRALLTCGGAVAAIGFGWFGAVLGADGSFTVSVLGPSVVTSLGLGVCFIPVATAATTGVGPEEAGMASGLVTSSRQIGGSLGLAALSTVAATVTERRGGVSGDADGGGADRLSALASGYATAVGISGALLAAAALLAYVLLPRPSRPSGGSATGASPRRTGKDRGEGALSVR</sequence>
<keyword evidence="7" id="KW-0046">Antibiotic resistance</keyword>
<evidence type="ECO:0000313" key="11">
    <source>
        <dbReference type="EMBL" id="NGO73812.1"/>
    </source>
</evidence>
<dbReference type="PANTHER" id="PTHR42718:SF46">
    <property type="entry name" value="BLR6921 PROTEIN"/>
    <property type="match status" value="1"/>
</dbReference>
<evidence type="ECO:0000256" key="8">
    <source>
        <dbReference type="SAM" id="MobiDB-lite"/>
    </source>
</evidence>
<dbReference type="AlphaFoldDB" id="A0A6G4X9H4"/>
<feature type="transmembrane region" description="Helical" evidence="9">
    <location>
        <begin position="175"/>
        <end position="197"/>
    </location>
</feature>
<feature type="transmembrane region" description="Helical" evidence="9">
    <location>
        <begin position="57"/>
        <end position="77"/>
    </location>
</feature>
<keyword evidence="6 9" id="KW-0472">Membrane</keyword>
<organism evidence="11 12">
    <name type="scientific">Streptomyces boncukensis</name>
    <dbReference type="NCBI Taxonomy" id="2711219"/>
    <lineage>
        <taxon>Bacteria</taxon>
        <taxon>Bacillati</taxon>
        <taxon>Actinomycetota</taxon>
        <taxon>Actinomycetes</taxon>
        <taxon>Kitasatosporales</taxon>
        <taxon>Streptomycetaceae</taxon>
        <taxon>Streptomyces</taxon>
    </lineage>
</organism>
<feature type="transmembrane region" description="Helical" evidence="9">
    <location>
        <begin position="458"/>
        <end position="480"/>
    </location>
</feature>
<reference evidence="11 12" key="1">
    <citation type="submission" date="2020-02" db="EMBL/GenBank/DDBJ databases">
        <title>Whole-genome analyses of novel actinobacteria.</title>
        <authorList>
            <person name="Sahin N."/>
            <person name="Tatar D."/>
        </authorList>
    </citation>
    <scope>NUCLEOTIDE SEQUENCE [LARGE SCALE GENOMIC DNA]</scope>
    <source>
        <strain evidence="11 12">SB3404</strain>
    </source>
</reference>
<keyword evidence="12" id="KW-1185">Reference proteome</keyword>
<dbReference type="PRINTS" id="PR01036">
    <property type="entry name" value="TCRTETB"/>
</dbReference>
<dbReference type="CDD" id="cd17321">
    <property type="entry name" value="MFS_MMR_MDR_like"/>
    <property type="match status" value="1"/>
</dbReference>
<evidence type="ECO:0000313" key="12">
    <source>
        <dbReference type="Proteomes" id="UP000477722"/>
    </source>
</evidence>
<dbReference type="GO" id="GO:0022857">
    <property type="term" value="F:transmembrane transporter activity"/>
    <property type="evidence" value="ECO:0007669"/>
    <property type="project" value="InterPro"/>
</dbReference>
<accession>A0A6G4X9H4</accession>
<evidence type="ECO:0000259" key="10">
    <source>
        <dbReference type="PROSITE" id="PS50850"/>
    </source>
</evidence>
<feature type="transmembrane region" description="Helical" evidence="9">
    <location>
        <begin position="116"/>
        <end position="136"/>
    </location>
</feature>
<dbReference type="InterPro" id="IPR020846">
    <property type="entry name" value="MFS_dom"/>
</dbReference>